<gene>
    <name evidence="10" type="primary">ftsY</name>
    <name evidence="13" type="ORF">DES54_10968</name>
</gene>
<dbReference type="InterPro" id="IPR042101">
    <property type="entry name" value="SRP54_N_sf"/>
</dbReference>
<dbReference type="RefSeq" id="WP_113865736.1">
    <property type="nucleotide sequence ID" value="NZ_AGJP01000001.1"/>
</dbReference>
<dbReference type="InterPro" id="IPR003593">
    <property type="entry name" value="AAA+_ATPase"/>
</dbReference>
<feature type="domain" description="SRP54-type proteins GTP-binding" evidence="12">
    <location>
        <begin position="386"/>
        <end position="399"/>
    </location>
</feature>
<comment type="catalytic activity">
    <reaction evidence="8 10">
        <text>GTP + H2O = GDP + phosphate + H(+)</text>
        <dbReference type="Rhea" id="RHEA:19669"/>
        <dbReference type="ChEBI" id="CHEBI:15377"/>
        <dbReference type="ChEBI" id="CHEBI:15378"/>
        <dbReference type="ChEBI" id="CHEBI:37565"/>
        <dbReference type="ChEBI" id="CHEBI:43474"/>
        <dbReference type="ChEBI" id="CHEBI:58189"/>
        <dbReference type="EC" id="3.6.5.4"/>
    </reaction>
</comment>
<dbReference type="InterPro" id="IPR004390">
    <property type="entry name" value="SR_rcpt_FtsY"/>
</dbReference>
<evidence type="ECO:0000256" key="1">
    <source>
        <dbReference type="ARBA" id="ARBA00022475"/>
    </source>
</evidence>
<dbReference type="PROSITE" id="PS00300">
    <property type="entry name" value="SRP54"/>
    <property type="match status" value="1"/>
</dbReference>
<reference evidence="13 14" key="1">
    <citation type="submission" date="2018-06" db="EMBL/GenBank/DDBJ databases">
        <title>Genomic Encyclopedia of Type Strains, Phase IV (KMG-IV): sequencing the most valuable type-strain genomes for metagenomic binning, comparative biology and taxonomic classification.</title>
        <authorList>
            <person name="Goeker M."/>
        </authorList>
    </citation>
    <scope>NUCLEOTIDE SEQUENCE [LARGE SCALE GENOMIC DNA]</scope>
    <source>
        <strain evidence="13 14">DSM 30166</strain>
    </source>
</reference>
<dbReference type="CDD" id="cd17874">
    <property type="entry name" value="FtsY"/>
    <property type="match status" value="1"/>
</dbReference>
<dbReference type="SMART" id="SM00963">
    <property type="entry name" value="SRP54_N"/>
    <property type="match status" value="1"/>
</dbReference>
<evidence type="ECO:0000256" key="8">
    <source>
        <dbReference type="ARBA" id="ARBA00048027"/>
    </source>
</evidence>
<dbReference type="SUPFAM" id="SSF47364">
    <property type="entry name" value="Domain of the SRP/SRP receptor G-proteins"/>
    <property type="match status" value="1"/>
</dbReference>
<dbReference type="InterPro" id="IPR000897">
    <property type="entry name" value="SRP54_GTPase_dom"/>
</dbReference>
<feature type="region of interest" description="Disordered" evidence="11">
    <location>
        <begin position="1"/>
        <end position="78"/>
    </location>
</feature>
<comment type="subunit">
    <text evidence="10">Part of the signal recognition particle protein translocation system, which is composed of SRP and FtsY. SRP is a ribonucleoprotein composed of Ffh and a 4.5S RNA molecule.</text>
</comment>
<evidence type="ECO:0000256" key="10">
    <source>
        <dbReference type="HAMAP-Rule" id="MF_00920"/>
    </source>
</evidence>
<keyword evidence="1 10" id="KW-1003">Cell membrane</keyword>
<comment type="caution">
    <text evidence="13">The sequence shown here is derived from an EMBL/GenBank/DDBJ whole genome shotgun (WGS) entry which is preliminary data.</text>
</comment>
<dbReference type="GO" id="GO:0005737">
    <property type="term" value="C:cytoplasm"/>
    <property type="evidence" value="ECO:0007669"/>
    <property type="project" value="UniProtKB-SubCell"/>
</dbReference>
<dbReference type="EC" id="3.6.5.4" evidence="10"/>
<dbReference type="InterPro" id="IPR036225">
    <property type="entry name" value="SRP/SRP_N"/>
</dbReference>
<dbReference type="PANTHER" id="PTHR43134:SF1">
    <property type="entry name" value="SIGNAL RECOGNITION PARTICLE RECEPTOR SUBUNIT ALPHA"/>
    <property type="match status" value="1"/>
</dbReference>
<evidence type="ECO:0000256" key="5">
    <source>
        <dbReference type="ARBA" id="ARBA00023134"/>
    </source>
</evidence>
<dbReference type="FunFam" id="1.20.120.140:FF:000002">
    <property type="entry name" value="Signal recognition particle receptor FtsY"/>
    <property type="match status" value="1"/>
</dbReference>
<dbReference type="Gene3D" id="1.20.120.140">
    <property type="entry name" value="Signal recognition particle SRP54, nucleotide-binding domain"/>
    <property type="match status" value="1"/>
</dbReference>
<dbReference type="SUPFAM" id="SSF52540">
    <property type="entry name" value="P-loop containing nucleoside triphosphate hydrolases"/>
    <property type="match status" value="1"/>
</dbReference>
<protein>
    <recommendedName>
        <fullName evidence="10">Signal recognition particle receptor FtsY</fullName>
        <shortName evidence="10">SRP receptor</shortName>
        <ecNumber evidence="10">3.6.5.4</ecNumber>
    </recommendedName>
</protein>
<dbReference type="GO" id="GO:0003924">
    <property type="term" value="F:GTPase activity"/>
    <property type="evidence" value="ECO:0007669"/>
    <property type="project" value="UniProtKB-UniRule"/>
</dbReference>
<comment type="subcellular location">
    <subcellularLocation>
        <location evidence="10">Cell membrane</location>
        <topology evidence="10">Peripheral membrane protein</topology>
        <orientation evidence="10">Cytoplasmic side</orientation>
    </subcellularLocation>
    <subcellularLocation>
        <location evidence="10">Cytoplasm</location>
    </subcellularLocation>
</comment>
<evidence type="ECO:0000313" key="13">
    <source>
        <dbReference type="EMBL" id="RBP64109.1"/>
    </source>
</evidence>
<evidence type="ECO:0000256" key="3">
    <source>
        <dbReference type="ARBA" id="ARBA00022741"/>
    </source>
</evidence>
<feature type="binding site" evidence="10">
    <location>
        <begin position="301"/>
        <end position="305"/>
    </location>
    <ligand>
        <name>GTP</name>
        <dbReference type="ChEBI" id="CHEBI:37565"/>
    </ligand>
</feature>
<accession>A0A366I8K6</accession>
<proteinExistence type="inferred from homology"/>
<feature type="compositionally biased region" description="Basic and acidic residues" evidence="11">
    <location>
        <begin position="20"/>
        <end position="32"/>
    </location>
</feature>
<dbReference type="NCBIfam" id="TIGR00064">
    <property type="entry name" value="ftsY"/>
    <property type="match status" value="1"/>
</dbReference>
<evidence type="ECO:0000256" key="4">
    <source>
        <dbReference type="ARBA" id="ARBA00022801"/>
    </source>
</evidence>
<keyword evidence="2 10" id="KW-0963">Cytoplasm</keyword>
<organism evidence="13 14">
    <name type="scientific">Brenneria salicis ATCC 15712 = DSM 30166</name>
    <dbReference type="NCBI Taxonomy" id="714314"/>
    <lineage>
        <taxon>Bacteria</taxon>
        <taxon>Pseudomonadati</taxon>
        <taxon>Pseudomonadota</taxon>
        <taxon>Gammaproteobacteria</taxon>
        <taxon>Enterobacterales</taxon>
        <taxon>Pectobacteriaceae</taxon>
        <taxon>Brenneria</taxon>
    </lineage>
</organism>
<feature type="binding site" evidence="10">
    <location>
        <begin position="219"/>
        <end position="226"/>
    </location>
    <ligand>
        <name>GTP</name>
        <dbReference type="ChEBI" id="CHEBI:37565"/>
    </ligand>
</feature>
<comment type="function">
    <text evidence="9 10">Involved in targeting and insertion of nascent membrane proteins into the cytoplasmic membrane. Acts as a receptor for the complex formed by the signal recognition particle (SRP) and the ribosome-nascent chain (RNC). Interaction with SRP-RNC leads to the transfer of the RNC complex to the Sec translocase for insertion into the membrane, the hydrolysis of GTP by both Ffh and FtsY, and the dissociation of the SRP-FtsY complex into the individual components.</text>
</comment>
<dbReference type="GO" id="GO:0006614">
    <property type="term" value="P:SRP-dependent cotranslational protein targeting to membrane"/>
    <property type="evidence" value="ECO:0007669"/>
    <property type="project" value="InterPro"/>
</dbReference>
<keyword evidence="5 10" id="KW-0342">GTP-binding</keyword>
<dbReference type="PANTHER" id="PTHR43134">
    <property type="entry name" value="SIGNAL RECOGNITION PARTICLE RECEPTOR SUBUNIT ALPHA"/>
    <property type="match status" value="1"/>
</dbReference>
<keyword evidence="3 10" id="KW-0547">Nucleotide-binding</keyword>
<dbReference type="SMART" id="SM00382">
    <property type="entry name" value="AAA"/>
    <property type="match status" value="1"/>
</dbReference>
<keyword evidence="4 10" id="KW-0378">Hydrolase</keyword>
<dbReference type="EMBL" id="QNRY01000009">
    <property type="protein sequence ID" value="RBP64109.1"/>
    <property type="molecule type" value="Genomic_DNA"/>
</dbReference>
<dbReference type="InterPro" id="IPR013822">
    <property type="entry name" value="Signal_recog_particl_SRP54_hlx"/>
</dbReference>
<dbReference type="Proteomes" id="UP000253046">
    <property type="component" value="Unassembled WGS sequence"/>
</dbReference>
<keyword evidence="6 10" id="KW-0472">Membrane</keyword>
<evidence type="ECO:0000256" key="2">
    <source>
        <dbReference type="ARBA" id="ARBA00022490"/>
    </source>
</evidence>
<dbReference type="SMART" id="SM00962">
    <property type="entry name" value="SRP54"/>
    <property type="match status" value="1"/>
</dbReference>
<dbReference type="GO" id="GO:0005886">
    <property type="term" value="C:plasma membrane"/>
    <property type="evidence" value="ECO:0007669"/>
    <property type="project" value="UniProtKB-SubCell"/>
</dbReference>
<evidence type="ECO:0000259" key="12">
    <source>
        <dbReference type="PROSITE" id="PS00300"/>
    </source>
</evidence>
<dbReference type="GO" id="GO:0005525">
    <property type="term" value="F:GTP binding"/>
    <property type="evidence" value="ECO:0007669"/>
    <property type="project" value="UniProtKB-UniRule"/>
</dbReference>
<evidence type="ECO:0000256" key="9">
    <source>
        <dbReference type="ARBA" id="ARBA00053570"/>
    </source>
</evidence>
<feature type="region of interest" description="Disordered" evidence="11">
    <location>
        <begin position="91"/>
        <end position="110"/>
    </location>
</feature>
<dbReference type="GO" id="GO:0005047">
    <property type="term" value="F:signal recognition particle binding"/>
    <property type="evidence" value="ECO:0007669"/>
    <property type="project" value="TreeGrafter"/>
</dbReference>
<keyword evidence="14" id="KW-1185">Reference proteome</keyword>
<dbReference type="Pfam" id="PF00448">
    <property type="entry name" value="SRP54"/>
    <property type="match status" value="1"/>
</dbReference>
<comment type="similarity">
    <text evidence="10">Belongs to the GTP-binding SRP family. FtsY subfamily.</text>
</comment>
<dbReference type="Gene3D" id="3.40.50.300">
    <property type="entry name" value="P-loop containing nucleotide triphosphate hydrolases"/>
    <property type="match status" value="1"/>
</dbReference>
<dbReference type="HAMAP" id="MF_00920">
    <property type="entry name" value="FtsY"/>
    <property type="match status" value="1"/>
</dbReference>
<name>A0A366I8K6_9GAMM</name>
<evidence type="ECO:0000256" key="11">
    <source>
        <dbReference type="SAM" id="MobiDB-lite"/>
    </source>
</evidence>
<feature type="binding site" evidence="10">
    <location>
        <begin position="365"/>
        <end position="368"/>
    </location>
    <ligand>
        <name>GTP</name>
        <dbReference type="ChEBI" id="CHEBI:37565"/>
    </ligand>
</feature>
<dbReference type="OrthoDB" id="9804720at2"/>
<dbReference type="AlphaFoldDB" id="A0A366I8K6"/>
<evidence type="ECO:0000256" key="6">
    <source>
        <dbReference type="ARBA" id="ARBA00023136"/>
    </source>
</evidence>
<dbReference type="InterPro" id="IPR027417">
    <property type="entry name" value="P-loop_NTPase"/>
</dbReference>
<evidence type="ECO:0000313" key="14">
    <source>
        <dbReference type="Proteomes" id="UP000253046"/>
    </source>
</evidence>
<sequence>MTKEKKRGFFSWLGLGQQEEEQKKQPQEKPVVEEAPAALSETQGQAQQPAEIVEKDPKPAAIAPVDVAQPSPPPAVASEPIIEAEPDAILPEASPQDEPPVAAQEQDRPTKEGFFARLKRSLVKTRENLGSGFIGLFRGKKIDDDLFEQLEEQLLIADVGVETTRKIITGLTEHANRRQLKDADALFVKLKEEMATILDKVEEPLNIDGKTPYVILMVGVNGVGKTTTIGKMARQFQAQGKSVMLAAGDTFRAAAVEQLQVWGQRNNVAVVAQHTGADSASVIFDAIQAAKARGVDVLIADTAGRLQNKAHLMGELKKIVRVMKKLDEGAPHEVMLTLDASTGQNAVSQAKLFNEAVGLTGISLTKLDGTAKGGVIFAIADQFGIPIRYIGVGEGIEDLRPFKADDFIEALFARED</sequence>
<dbReference type="Pfam" id="PF02881">
    <property type="entry name" value="SRP54_N"/>
    <property type="match status" value="1"/>
</dbReference>
<dbReference type="FunFam" id="3.40.50.300:FF:000053">
    <property type="entry name" value="Signal recognition particle receptor FtsY"/>
    <property type="match status" value="1"/>
</dbReference>
<evidence type="ECO:0000256" key="7">
    <source>
        <dbReference type="ARBA" id="ARBA00023170"/>
    </source>
</evidence>
<keyword evidence="7 10" id="KW-0675">Receptor</keyword>